<dbReference type="Pfam" id="PF21787">
    <property type="entry name" value="TNP-like_RNaseH_N"/>
    <property type="match status" value="1"/>
</dbReference>
<feature type="domain" description="Transposable element P transposase-like RNase H" evidence="1">
    <location>
        <begin position="230"/>
        <end position="292"/>
    </location>
</feature>
<dbReference type="OrthoDB" id="6141491at2759"/>
<organism evidence="2 3">
    <name type="scientific">Paramuricea clavata</name>
    <name type="common">Red gorgonian</name>
    <name type="synonym">Violescent sea-whip</name>
    <dbReference type="NCBI Taxonomy" id="317549"/>
    <lineage>
        <taxon>Eukaryota</taxon>
        <taxon>Metazoa</taxon>
        <taxon>Cnidaria</taxon>
        <taxon>Anthozoa</taxon>
        <taxon>Octocorallia</taxon>
        <taxon>Malacalcyonacea</taxon>
        <taxon>Plexauridae</taxon>
        <taxon>Paramuricea</taxon>
    </lineage>
</organism>
<sequence length="299" mass="34682">MLLVTVSDLCRGFVVSSERASRDINGQTTGVCERWSSDQNNTFESRHQSLYCERLLHIAKKSLICHSCNTIRENWHKILCADPVKVQSKENLKRKRREDTMDRAELIQKLKEERRLKNNALRRERYLRKKINEGMLVFDNEDNDDFTKIFEKVGEDKVPDNFKLMWKEQAKALSVKGSSGNRWHPMVIRLCLSVWNRSPEAYSELSQSGMLRLPSGRLLQYYKNAVPQHEGFNEEVLQWMEQEATKIQLSEDGKCGGIILDEISIQEDLQMKKVNGSNQLVGFVALGQENEDIEQICTE</sequence>
<reference evidence="2" key="1">
    <citation type="submission" date="2020-04" db="EMBL/GenBank/DDBJ databases">
        <authorList>
            <person name="Alioto T."/>
            <person name="Alioto T."/>
            <person name="Gomez Garrido J."/>
        </authorList>
    </citation>
    <scope>NUCLEOTIDE SEQUENCE</scope>
    <source>
        <strain evidence="2">A484AB</strain>
    </source>
</reference>
<dbReference type="EMBL" id="CACRXK020012725">
    <property type="protein sequence ID" value="CAB4023871.1"/>
    <property type="molecule type" value="Genomic_DNA"/>
</dbReference>
<gene>
    <name evidence="2" type="ORF">PACLA_8A065738</name>
</gene>
<comment type="caution">
    <text evidence="2">The sequence shown here is derived from an EMBL/GenBank/DDBJ whole genome shotgun (WGS) entry which is preliminary data.</text>
</comment>
<dbReference type="Proteomes" id="UP001152795">
    <property type="component" value="Unassembled WGS sequence"/>
</dbReference>
<accession>A0A6S7J250</accession>
<dbReference type="AlphaFoldDB" id="A0A6S7J250"/>
<feature type="non-terminal residue" evidence="2">
    <location>
        <position position="299"/>
    </location>
</feature>
<name>A0A6S7J250_PARCT</name>
<protein>
    <recommendedName>
        <fullName evidence="1">Transposable element P transposase-like RNase H domain-containing protein</fullName>
    </recommendedName>
</protein>
<evidence type="ECO:0000313" key="2">
    <source>
        <dbReference type="EMBL" id="CAB4023871.1"/>
    </source>
</evidence>
<keyword evidence="3" id="KW-1185">Reference proteome</keyword>
<evidence type="ECO:0000313" key="3">
    <source>
        <dbReference type="Proteomes" id="UP001152795"/>
    </source>
</evidence>
<dbReference type="InterPro" id="IPR048365">
    <property type="entry name" value="TNP-like_RNaseH_N"/>
</dbReference>
<proteinExistence type="predicted"/>
<evidence type="ECO:0000259" key="1">
    <source>
        <dbReference type="Pfam" id="PF21787"/>
    </source>
</evidence>